<feature type="signal peptide" evidence="2">
    <location>
        <begin position="1"/>
        <end position="19"/>
    </location>
</feature>
<dbReference type="InterPro" id="IPR050300">
    <property type="entry name" value="GDXG_lipolytic_enzyme"/>
</dbReference>
<keyword evidence="2" id="KW-0732">Signal</keyword>
<protein>
    <submittedName>
        <fullName evidence="4">Alpha/beta hydrolase</fullName>
    </submittedName>
</protein>
<dbReference type="RefSeq" id="WP_251262226.1">
    <property type="nucleotide sequence ID" value="NZ_JAMQGP010000007.1"/>
</dbReference>
<dbReference type="Pfam" id="PF20434">
    <property type="entry name" value="BD-FAE"/>
    <property type="match status" value="1"/>
</dbReference>
<dbReference type="PANTHER" id="PTHR48081">
    <property type="entry name" value="AB HYDROLASE SUPERFAMILY PROTEIN C4A8.06C"/>
    <property type="match status" value="1"/>
</dbReference>
<accession>A0AA41W7M0</accession>
<evidence type="ECO:0000256" key="2">
    <source>
        <dbReference type="SAM" id="SignalP"/>
    </source>
</evidence>
<gene>
    <name evidence="4" type="ORF">NAF29_13830</name>
</gene>
<keyword evidence="1 4" id="KW-0378">Hydrolase</keyword>
<proteinExistence type="predicted"/>
<evidence type="ECO:0000313" key="4">
    <source>
        <dbReference type="EMBL" id="MCM2680742.1"/>
    </source>
</evidence>
<name>A0AA41W7M0_9GAMM</name>
<feature type="domain" description="BD-FAE-like" evidence="3">
    <location>
        <begin position="65"/>
        <end position="264"/>
    </location>
</feature>
<dbReference type="Gene3D" id="3.40.50.1820">
    <property type="entry name" value="alpha/beta hydrolase"/>
    <property type="match status" value="1"/>
</dbReference>
<evidence type="ECO:0000259" key="3">
    <source>
        <dbReference type="Pfam" id="PF20434"/>
    </source>
</evidence>
<dbReference type="SUPFAM" id="SSF53474">
    <property type="entry name" value="alpha/beta-Hydrolases"/>
    <property type="match status" value="1"/>
</dbReference>
<dbReference type="AlphaFoldDB" id="A0AA41W7M0"/>
<dbReference type="Proteomes" id="UP001165393">
    <property type="component" value="Unassembled WGS sequence"/>
</dbReference>
<sequence length="311" mass="34897">MRQIMLLLILAMLSSHSNAQNYVKEEIKIWQQGTVPLNKPNIELTEQLDEEDKRFTQISEPIIYLYRKANADKPGPALLYAPGGGYAKIAIGKRRGAEWAELFLDMGFTAVAVLKYRLPDGRIVEQPHNVPLIDAQQALATLHRNAEQWKIERSKIGVKGASAGGHLIASLNNLTEDILAPGVKPEELKQAFSILRVPVITFNPPYRHKGSYKRLLGDLSNNQDLLDYFSMENQVTSSTPPTFLVYATEDKSVPYENSEIYVSALKKNGVDFKAVELKKVGHGFGLNRSRVDKDWVPELKIWVSSVLADKQ</sequence>
<evidence type="ECO:0000313" key="5">
    <source>
        <dbReference type="Proteomes" id="UP001165393"/>
    </source>
</evidence>
<dbReference type="GO" id="GO:0016787">
    <property type="term" value="F:hydrolase activity"/>
    <property type="evidence" value="ECO:0007669"/>
    <property type="project" value="UniProtKB-KW"/>
</dbReference>
<evidence type="ECO:0000256" key="1">
    <source>
        <dbReference type="ARBA" id="ARBA00022801"/>
    </source>
</evidence>
<dbReference type="EMBL" id="JAMQGP010000007">
    <property type="protein sequence ID" value="MCM2680742.1"/>
    <property type="molecule type" value="Genomic_DNA"/>
</dbReference>
<reference evidence="4 5" key="1">
    <citation type="journal article" date="2013" name="Antonie Van Leeuwenhoek">
        <title>Echinimonas agarilytica gen. nov., sp. nov., a new gammaproteobacterium isolated from the sea urchin Strongylocentrotus intermedius.</title>
        <authorList>
            <person name="Nedashkovskaya O.I."/>
            <person name="Stenkova A.M."/>
            <person name="Zhukova N.V."/>
            <person name="Van Trappen S."/>
            <person name="Lee J.S."/>
            <person name="Kim S.B."/>
        </authorList>
    </citation>
    <scope>NUCLEOTIDE SEQUENCE [LARGE SCALE GENOMIC DNA]</scope>
    <source>
        <strain evidence="4 5">KMM 6351</strain>
    </source>
</reference>
<keyword evidence="5" id="KW-1185">Reference proteome</keyword>
<dbReference type="InterPro" id="IPR029058">
    <property type="entry name" value="AB_hydrolase_fold"/>
</dbReference>
<organism evidence="4 5">
    <name type="scientific">Echinimonas agarilytica</name>
    <dbReference type="NCBI Taxonomy" id="1215918"/>
    <lineage>
        <taxon>Bacteria</taxon>
        <taxon>Pseudomonadati</taxon>
        <taxon>Pseudomonadota</taxon>
        <taxon>Gammaproteobacteria</taxon>
        <taxon>Alteromonadales</taxon>
        <taxon>Echinimonadaceae</taxon>
        <taxon>Echinimonas</taxon>
    </lineage>
</organism>
<comment type="caution">
    <text evidence="4">The sequence shown here is derived from an EMBL/GenBank/DDBJ whole genome shotgun (WGS) entry which is preliminary data.</text>
</comment>
<feature type="chain" id="PRO_5041317485" evidence="2">
    <location>
        <begin position="20"/>
        <end position="311"/>
    </location>
</feature>
<dbReference type="InterPro" id="IPR049492">
    <property type="entry name" value="BD-FAE-like_dom"/>
</dbReference>
<dbReference type="PANTHER" id="PTHR48081:SF6">
    <property type="entry name" value="PEPTIDASE S9 PROLYL OLIGOPEPTIDASE CATALYTIC DOMAIN-CONTAINING PROTEIN"/>
    <property type="match status" value="1"/>
</dbReference>